<sequence length="145" mass="16674">IHTRPFLLPALRTELSTALSDSTADFSSAKFPLLESLFVESMRVHCFLSTVIHHVSLKLFIFHDGYTVPKGEIVEFFQYRTMHDETLYSEPGTFDANRHVENGRKATEVGREWPFWGNAKMACPGRFHVSNVVNLIAIYFVMKYD</sequence>
<evidence type="ECO:0000256" key="9">
    <source>
        <dbReference type="ARBA" id="ARBA00023002"/>
    </source>
</evidence>
<accession>A0A6A5V701</accession>
<keyword evidence="9" id="KW-0560">Oxidoreductase</keyword>
<keyword evidence="12" id="KW-0472">Membrane</keyword>
<evidence type="ECO:0000256" key="7">
    <source>
        <dbReference type="ARBA" id="ARBA00022723"/>
    </source>
</evidence>
<evidence type="ECO:0000313" key="14">
    <source>
        <dbReference type="EMBL" id="KAF1969107.1"/>
    </source>
</evidence>
<evidence type="ECO:0000256" key="13">
    <source>
        <dbReference type="PIRSR" id="PIRSR602403-1"/>
    </source>
</evidence>
<evidence type="ECO:0000256" key="6">
    <source>
        <dbReference type="ARBA" id="ARBA00022692"/>
    </source>
</evidence>
<dbReference type="PRINTS" id="PR00465">
    <property type="entry name" value="EP450IV"/>
</dbReference>
<evidence type="ECO:0000256" key="11">
    <source>
        <dbReference type="ARBA" id="ARBA00023033"/>
    </source>
</evidence>
<organism evidence="14 15">
    <name type="scientific">Bimuria novae-zelandiae CBS 107.79</name>
    <dbReference type="NCBI Taxonomy" id="1447943"/>
    <lineage>
        <taxon>Eukaryota</taxon>
        <taxon>Fungi</taxon>
        <taxon>Dikarya</taxon>
        <taxon>Ascomycota</taxon>
        <taxon>Pezizomycotina</taxon>
        <taxon>Dothideomycetes</taxon>
        <taxon>Pleosporomycetidae</taxon>
        <taxon>Pleosporales</taxon>
        <taxon>Massarineae</taxon>
        <taxon>Didymosphaeriaceae</taxon>
        <taxon>Bimuria</taxon>
    </lineage>
</organism>
<protein>
    <submittedName>
        <fullName evidence="14">Cytochrome P450</fullName>
    </submittedName>
</protein>
<dbReference type="GO" id="GO:0016020">
    <property type="term" value="C:membrane"/>
    <property type="evidence" value="ECO:0007669"/>
    <property type="project" value="UniProtKB-SubCell"/>
</dbReference>
<dbReference type="GO" id="GO:0005506">
    <property type="term" value="F:iron ion binding"/>
    <property type="evidence" value="ECO:0007669"/>
    <property type="project" value="InterPro"/>
</dbReference>
<evidence type="ECO:0000256" key="2">
    <source>
        <dbReference type="ARBA" id="ARBA00004370"/>
    </source>
</evidence>
<evidence type="ECO:0000256" key="5">
    <source>
        <dbReference type="ARBA" id="ARBA00022617"/>
    </source>
</evidence>
<dbReference type="PANTHER" id="PTHR46206:SF5">
    <property type="entry name" value="P450, PUTATIVE (EUROFUNG)-RELATED"/>
    <property type="match status" value="1"/>
</dbReference>
<dbReference type="Gene3D" id="1.10.630.10">
    <property type="entry name" value="Cytochrome P450"/>
    <property type="match status" value="1"/>
</dbReference>
<dbReference type="OrthoDB" id="1844152at2759"/>
<dbReference type="GO" id="GO:0016705">
    <property type="term" value="F:oxidoreductase activity, acting on paired donors, with incorporation or reduction of molecular oxygen"/>
    <property type="evidence" value="ECO:0007669"/>
    <property type="project" value="InterPro"/>
</dbReference>
<name>A0A6A5V701_9PLEO</name>
<keyword evidence="5 13" id="KW-0349">Heme</keyword>
<comment type="subcellular location">
    <subcellularLocation>
        <location evidence="2">Membrane</location>
    </subcellularLocation>
</comment>
<feature type="binding site" description="axial binding residue" evidence="13">
    <location>
        <position position="123"/>
    </location>
    <ligand>
        <name>heme</name>
        <dbReference type="ChEBI" id="CHEBI:30413"/>
    </ligand>
    <ligandPart>
        <name>Fe</name>
        <dbReference type="ChEBI" id="CHEBI:18248"/>
    </ligandPart>
</feature>
<comment type="similarity">
    <text evidence="4">Belongs to the cytochrome P450 family.</text>
</comment>
<dbReference type="PANTHER" id="PTHR46206">
    <property type="entry name" value="CYTOCHROME P450"/>
    <property type="match status" value="1"/>
</dbReference>
<gene>
    <name evidence="14" type="ORF">BU23DRAFT_653775</name>
</gene>
<keyword evidence="15" id="KW-1185">Reference proteome</keyword>
<dbReference type="EMBL" id="ML976713">
    <property type="protein sequence ID" value="KAF1969107.1"/>
    <property type="molecule type" value="Genomic_DNA"/>
</dbReference>
<keyword evidence="11" id="KW-0503">Monooxygenase</keyword>
<reference evidence="14" key="1">
    <citation type="journal article" date="2020" name="Stud. Mycol.">
        <title>101 Dothideomycetes genomes: a test case for predicting lifestyles and emergence of pathogens.</title>
        <authorList>
            <person name="Haridas S."/>
            <person name="Albert R."/>
            <person name="Binder M."/>
            <person name="Bloem J."/>
            <person name="Labutti K."/>
            <person name="Salamov A."/>
            <person name="Andreopoulos B."/>
            <person name="Baker S."/>
            <person name="Barry K."/>
            <person name="Bills G."/>
            <person name="Bluhm B."/>
            <person name="Cannon C."/>
            <person name="Castanera R."/>
            <person name="Culley D."/>
            <person name="Daum C."/>
            <person name="Ezra D."/>
            <person name="Gonzalez J."/>
            <person name="Henrissat B."/>
            <person name="Kuo A."/>
            <person name="Liang C."/>
            <person name="Lipzen A."/>
            <person name="Lutzoni F."/>
            <person name="Magnuson J."/>
            <person name="Mondo S."/>
            <person name="Nolan M."/>
            <person name="Ohm R."/>
            <person name="Pangilinan J."/>
            <person name="Park H.-J."/>
            <person name="Ramirez L."/>
            <person name="Alfaro M."/>
            <person name="Sun H."/>
            <person name="Tritt A."/>
            <person name="Yoshinaga Y."/>
            <person name="Zwiers L.-H."/>
            <person name="Turgeon B."/>
            <person name="Goodwin S."/>
            <person name="Spatafora J."/>
            <person name="Crous P."/>
            <person name="Grigoriev I."/>
        </authorList>
    </citation>
    <scope>NUCLEOTIDE SEQUENCE</scope>
    <source>
        <strain evidence="14">CBS 107.79</strain>
    </source>
</reference>
<dbReference type="InterPro" id="IPR002403">
    <property type="entry name" value="Cyt_P450_E_grp-IV"/>
</dbReference>
<keyword evidence="7 13" id="KW-0479">Metal-binding</keyword>
<proteinExistence type="inferred from homology"/>
<evidence type="ECO:0000256" key="8">
    <source>
        <dbReference type="ARBA" id="ARBA00022989"/>
    </source>
</evidence>
<keyword evidence="10 13" id="KW-0408">Iron</keyword>
<comment type="cofactor">
    <cofactor evidence="1 13">
        <name>heme</name>
        <dbReference type="ChEBI" id="CHEBI:30413"/>
    </cofactor>
</comment>
<evidence type="ECO:0000313" key="15">
    <source>
        <dbReference type="Proteomes" id="UP000800036"/>
    </source>
</evidence>
<evidence type="ECO:0000256" key="3">
    <source>
        <dbReference type="ARBA" id="ARBA00004685"/>
    </source>
</evidence>
<dbReference type="Proteomes" id="UP000800036">
    <property type="component" value="Unassembled WGS sequence"/>
</dbReference>
<dbReference type="Pfam" id="PF00067">
    <property type="entry name" value="p450"/>
    <property type="match status" value="1"/>
</dbReference>
<keyword evidence="6" id="KW-0812">Transmembrane</keyword>
<dbReference type="AlphaFoldDB" id="A0A6A5V701"/>
<keyword evidence="8" id="KW-1133">Transmembrane helix</keyword>
<evidence type="ECO:0000256" key="12">
    <source>
        <dbReference type="ARBA" id="ARBA00023136"/>
    </source>
</evidence>
<dbReference type="GO" id="GO:0020037">
    <property type="term" value="F:heme binding"/>
    <property type="evidence" value="ECO:0007669"/>
    <property type="project" value="InterPro"/>
</dbReference>
<dbReference type="SUPFAM" id="SSF48264">
    <property type="entry name" value="Cytochrome P450"/>
    <property type="match status" value="1"/>
</dbReference>
<dbReference type="GO" id="GO:0004497">
    <property type="term" value="F:monooxygenase activity"/>
    <property type="evidence" value="ECO:0007669"/>
    <property type="project" value="UniProtKB-KW"/>
</dbReference>
<comment type="pathway">
    <text evidence="3">Mycotoxin biosynthesis.</text>
</comment>
<dbReference type="InterPro" id="IPR036396">
    <property type="entry name" value="Cyt_P450_sf"/>
</dbReference>
<feature type="non-terminal residue" evidence="14">
    <location>
        <position position="1"/>
    </location>
</feature>
<evidence type="ECO:0000256" key="10">
    <source>
        <dbReference type="ARBA" id="ARBA00023004"/>
    </source>
</evidence>
<evidence type="ECO:0000256" key="1">
    <source>
        <dbReference type="ARBA" id="ARBA00001971"/>
    </source>
</evidence>
<dbReference type="InterPro" id="IPR001128">
    <property type="entry name" value="Cyt_P450"/>
</dbReference>
<evidence type="ECO:0000256" key="4">
    <source>
        <dbReference type="ARBA" id="ARBA00010617"/>
    </source>
</evidence>